<keyword evidence="9 10" id="KW-1208">Phospholipid metabolism</keyword>
<evidence type="ECO:0000256" key="1">
    <source>
        <dbReference type="ARBA" id="ARBA00022475"/>
    </source>
</evidence>
<keyword evidence="3 10" id="KW-0808">Transferase</keyword>
<dbReference type="PANTHER" id="PTHR30309:SF0">
    <property type="entry name" value="GLYCEROL-3-PHOSPHATE ACYLTRANSFERASE-RELATED"/>
    <property type="match status" value="1"/>
</dbReference>
<evidence type="ECO:0000256" key="5">
    <source>
        <dbReference type="ARBA" id="ARBA00022989"/>
    </source>
</evidence>
<feature type="transmembrane region" description="Helical" evidence="10">
    <location>
        <begin position="114"/>
        <end position="138"/>
    </location>
</feature>
<keyword evidence="6 10" id="KW-0443">Lipid metabolism</keyword>
<dbReference type="InterPro" id="IPR003811">
    <property type="entry name" value="G3P_acylTferase_PlsY"/>
</dbReference>
<evidence type="ECO:0000256" key="2">
    <source>
        <dbReference type="ARBA" id="ARBA00022516"/>
    </source>
</evidence>
<dbReference type="EMBL" id="CAADEW010000024">
    <property type="protein sequence ID" value="VFJ49748.1"/>
    <property type="molecule type" value="Genomic_DNA"/>
</dbReference>
<dbReference type="HAMAP" id="MF_01043">
    <property type="entry name" value="PlsY"/>
    <property type="match status" value="1"/>
</dbReference>
<feature type="transmembrane region" description="Helical" evidence="10">
    <location>
        <begin position="86"/>
        <end position="107"/>
    </location>
</feature>
<comment type="pathway">
    <text evidence="10">Lipid metabolism; phospholipid metabolism.</text>
</comment>
<name>A0A450SGB3_9GAMM</name>
<reference evidence="12" key="1">
    <citation type="submission" date="2019-02" db="EMBL/GenBank/DDBJ databases">
        <authorList>
            <person name="Gruber-Vodicka R. H."/>
            <person name="Seah K. B. B."/>
        </authorList>
    </citation>
    <scope>NUCLEOTIDE SEQUENCE</scope>
    <source>
        <strain evidence="12">BECK_BZ106</strain>
        <strain evidence="11">BECK_BZ15</strain>
    </source>
</reference>
<dbReference type="GO" id="GO:0008654">
    <property type="term" value="P:phospholipid biosynthetic process"/>
    <property type="evidence" value="ECO:0007669"/>
    <property type="project" value="UniProtKB-UniRule"/>
</dbReference>
<proteinExistence type="inferred from homology"/>
<evidence type="ECO:0000256" key="8">
    <source>
        <dbReference type="ARBA" id="ARBA00023209"/>
    </source>
</evidence>
<keyword evidence="8 10" id="KW-0594">Phospholipid biosynthesis</keyword>
<evidence type="ECO:0000313" key="12">
    <source>
        <dbReference type="EMBL" id="VFJ52042.1"/>
    </source>
</evidence>
<feature type="transmembrane region" description="Helical" evidence="10">
    <location>
        <begin position="158"/>
        <end position="182"/>
    </location>
</feature>
<keyword evidence="7 10" id="KW-0472">Membrane</keyword>
<comment type="similarity">
    <text evidence="10">Belongs to the PlsY family.</text>
</comment>
<evidence type="ECO:0000256" key="9">
    <source>
        <dbReference type="ARBA" id="ARBA00023264"/>
    </source>
</evidence>
<comment type="catalytic activity">
    <reaction evidence="10">
        <text>an acyl phosphate + sn-glycerol 3-phosphate = a 1-acyl-sn-glycero-3-phosphate + phosphate</text>
        <dbReference type="Rhea" id="RHEA:34075"/>
        <dbReference type="ChEBI" id="CHEBI:43474"/>
        <dbReference type="ChEBI" id="CHEBI:57597"/>
        <dbReference type="ChEBI" id="CHEBI:57970"/>
        <dbReference type="ChEBI" id="CHEBI:59918"/>
        <dbReference type="EC" id="2.3.1.275"/>
    </reaction>
</comment>
<dbReference type="SMART" id="SM01207">
    <property type="entry name" value="G3P_acyltransf"/>
    <property type="match status" value="1"/>
</dbReference>
<comment type="function">
    <text evidence="10">Catalyzes the transfer of an acyl group from acyl-phosphate (acyl-PO(4)) to glycerol-3-phosphate (G3P) to form lysophosphatidic acid (LPA). This enzyme utilizes acyl-phosphate as fatty acyl donor, but not acyl-CoA or acyl-ACP.</text>
</comment>
<evidence type="ECO:0000256" key="3">
    <source>
        <dbReference type="ARBA" id="ARBA00022679"/>
    </source>
</evidence>
<organism evidence="12">
    <name type="scientific">Candidatus Kentrum sp. FW</name>
    <dbReference type="NCBI Taxonomy" id="2126338"/>
    <lineage>
        <taxon>Bacteria</taxon>
        <taxon>Pseudomonadati</taxon>
        <taxon>Pseudomonadota</taxon>
        <taxon>Gammaproteobacteria</taxon>
        <taxon>Candidatus Kentrum</taxon>
    </lineage>
</organism>
<accession>A0A450SGB3</accession>
<dbReference type="UniPathway" id="UPA00085"/>
<sequence length="203" mass="21280">MATLTISITILIVIAAYLMGSVSSAVVVSYLMGFPDPRTDGSGNPGATNVLRLGGKRAAAITLVGDLIKGLVPVLLVRLYVDDSPLIIAAVALAAFLGHVFPVLFGFQGGKGVATALGVIAAMTWPTAAVALSTWLLVVVTSRYSSLSALFAAFLTPIYAWYFTSDPIYTGAIGIISLVIVWRHRSNIRKLIAGTETKIGEKA</sequence>
<dbReference type="AlphaFoldDB" id="A0A450SGB3"/>
<comment type="subunit">
    <text evidence="10">Probably interacts with PlsX.</text>
</comment>
<dbReference type="NCBIfam" id="TIGR00023">
    <property type="entry name" value="glycerol-3-phosphate 1-O-acyltransferase PlsY"/>
    <property type="match status" value="1"/>
</dbReference>
<comment type="subcellular location">
    <subcellularLocation>
        <location evidence="10">Cell membrane</location>
        <topology evidence="10">Multi-pass membrane protein</topology>
    </subcellularLocation>
</comment>
<dbReference type="GO" id="GO:0043772">
    <property type="term" value="F:acyl-phosphate glycerol-3-phosphate acyltransferase activity"/>
    <property type="evidence" value="ECO:0007669"/>
    <property type="project" value="UniProtKB-UniRule"/>
</dbReference>
<feature type="transmembrane region" description="Helical" evidence="10">
    <location>
        <begin position="6"/>
        <end position="32"/>
    </location>
</feature>
<gene>
    <name evidence="10" type="primary">plsY</name>
    <name evidence="11" type="ORF">BECKFW1821A_GA0114235_102421</name>
    <name evidence="12" type="ORF">BECKFW1821B_GA0114236_101118</name>
</gene>
<dbReference type="PANTHER" id="PTHR30309">
    <property type="entry name" value="INNER MEMBRANE PROTEIN YGIH"/>
    <property type="match status" value="1"/>
</dbReference>
<dbReference type="EMBL" id="CAADFD010000011">
    <property type="protein sequence ID" value="VFJ52042.1"/>
    <property type="molecule type" value="Genomic_DNA"/>
</dbReference>
<dbReference type="EC" id="2.3.1.275" evidence="10"/>
<dbReference type="GO" id="GO:0005886">
    <property type="term" value="C:plasma membrane"/>
    <property type="evidence" value="ECO:0007669"/>
    <property type="project" value="UniProtKB-SubCell"/>
</dbReference>
<evidence type="ECO:0000256" key="10">
    <source>
        <dbReference type="HAMAP-Rule" id="MF_01043"/>
    </source>
</evidence>
<keyword evidence="12" id="KW-0012">Acyltransferase</keyword>
<dbReference type="Pfam" id="PF02660">
    <property type="entry name" value="G3P_acyltransf"/>
    <property type="match status" value="1"/>
</dbReference>
<protein>
    <recommendedName>
        <fullName evidence="10">Glycerol-3-phosphate acyltransferase</fullName>
    </recommendedName>
    <alternativeName>
        <fullName evidence="10">Acyl-PO4 G3P acyltransferase</fullName>
    </alternativeName>
    <alternativeName>
        <fullName evidence="10">Acyl-phosphate--glycerol-3-phosphate acyltransferase</fullName>
    </alternativeName>
    <alternativeName>
        <fullName evidence="10">G3P acyltransferase</fullName>
        <shortName evidence="10">GPAT</shortName>
        <ecNumber evidence="10">2.3.1.275</ecNumber>
    </alternativeName>
    <alternativeName>
        <fullName evidence="10">Lysophosphatidic acid synthase</fullName>
        <shortName evidence="10">LPA synthase</shortName>
    </alternativeName>
</protein>
<keyword evidence="2 10" id="KW-0444">Lipid biosynthesis</keyword>
<evidence type="ECO:0000256" key="6">
    <source>
        <dbReference type="ARBA" id="ARBA00023098"/>
    </source>
</evidence>
<keyword evidence="5 10" id="KW-1133">Transmembrane helix</keyword>
<keyword evidence="1 10" id="KW-1003">Cell membrane</keyword>
<evidence type="ECO:0000256" key="7">
    <source>
        <dbReference type="ARBA" id="ARBA00023136"/>
    </source>
</evidence>
<evidence type="ECO:0000313" key="11">
    <source>
        <dbReference type="EMBL" id="VFJ49748.1"/>
    </source>
</evidence>
<feature type="transmembrane region" description="Helical" evidence="10">
    <location>
        <begin position="58"/>
        <end position="80"/>
    </location>
</feature>
<keyword evidence="4 10" id="KW-0812">Transmembrane</keyword>
<evidence type="ECO:0000256" key="4">
    <source>
        <dbReference type="ARBA" id="ARBA00022692"/>
    </source>
</evidence>